<dbReference type="PANTHER" id="PTHR47331">
    <property type="entry name" value="PHD-TYPE DOMAIN-CONTAINING PROTEIN"/>
    <property type="match status" value="1"/>
</dbReference>
<organism evidence="2 3">
    <name type="scientific">Ignelater luminosus</name>
    <name type="common">Cucubano</name>
    <name type="synonym">Pyrophorus luminosus</name>
    <dbReference type="NCBI Taxonomy" id="2038154"/>
    <lineage>
        <taxon>Eukaryota</taxon>
        <taxon>Metazoa</taxon>
        <taxon>Ecdysozoa</taxon>
        <taxon>Arthropoda</taxon>
        <taxon>Hexapoda</taxon>
        <taxon>Insecta</taxon>
        <taxon>Pterygota</taxon>
        <taxon>Neoptera</taxon>
        <taxon>Endopterygota</taxon>
        <taxon>Coleoptera</taxon>
        <taxon>Polyphaga</taxon>
        <taxon>Elateriformia</taxon>
        <taxon>Elateroidea</taxon>
        <taxon>Elateridae</taxon>
        <taxon>Agrypninae</taxon>
        <taxon>Pyrophorini</taxon>
        <taxon>Ignelater</taxon>
    </lineage>
</organism>
<name>A0A8K0CV92_IGNLU</name>
<evidence type="ECO:0000259" key="1">
    <source>
        <dbReference type="Pfam" id="PF18701"/>
    </source>
</evidence>
<protein>
    <recommendedName>
        <fullName evidence="1">DUF5641 domain-containing protein</fullName>
    </recommendedName>
</protein>
<dbReference type="Proteomes" id="UP000801492">
    <property type="component" value="Unassembled WGS sequence"/>
</dbReference>
<dbReference type="OrthoDB" id="6436901at2759"/>
<dbReference type="InterPro" id="IPR040676">
    <property type="entry name" value="DUF5641"/>
</dbReference>
<evidence type="ECO:0000313" key="2">
    <source>
        <dbReference type="EMBL" id="KAF2891941.1"/>
    </source>
</evidence>
<sequence length="224" mass="25064">RLIGVLKRLLRKILGRASLNYEELVTLLCECEDIINARPITYQSSDSGDLTALTPSMFLRDREYSGMPECDAVPYLGQLRLYDEKRSDREIVAGEIVLVGNDCQKRLDWPIGRVIELFPGKDSKTRLVRVAIGKGQVLRPIQRLYPLECSEIPTRSEGKCDLKVCPAMDTKAIHSIDIDTGAQPNQCPEESEDAGVIDGGRNASVIEGKTTRSGRMSRLPRRYL</sequence>
<proteinExistence type="predicted"/>
<reference evidence="2" key="1">
    <citation type="submission" date="2019-08" db="EMBL/GenBank/DDBJ databases">
        <title>The genome of the North American firefly Photinus pyralis.</title>
        <authorList>
            <consortium name="Photinus pyralis genome working group"/>
            <person name="Fallon T.R."/>
            <person name="Sander Lower S.E."/>
            <person name="Weng J.-K."/>
        </authorList>
    </citation>
    <scope>NUCLEOTIDE SEQUENCE</scope>
    <source>
        <strain evidence="2">TRF0915ILg1</strain>
        <tissue evidence="2">Whole body</tissue>
    </source>
</reference>
<comment type="caution">
    <text evidence="2">The sequence shown here is derived from an EMBL/GenBank/DDBJ whole genome shotgun (WGS) entry which is preliminary data.</text>
</comment>
<keyword evidence="3" id="KW-1185">Reference proteome</keyword>
<dbReference type="EMBL" id="VTPC01018653">
    <property type="protein sequence ID" value="KAF2891941.1"/>
    <property type="molecule type" value="Genomic_DNA"/>
</dbReference>
<gene>
    <name evidence="2" type="ORF">ILUMI_14232</name>
</gene>
<dbReference type="PANTHER" id="PTHR47331:SF2">
    <property type="match status" value="1"/>
</dbReference>
<evidence type="ECO:0000313" key="3">
    <source>
        <dbReference type="Proteomes" id="UP000801492"/>
    </source>
</evidence>
<dbReference type="AlphaFoldDB" id="A0A8K0CV92"/>
<accession>A0A8K0CV92</accession>
<feature type="non-terminal residue" evidence="2">
    <location>
        <position position="1"/>
    </location>
</feature>
<dbReference type="Pfam" id="PF18701">
    <property type="entry name" value="DUF5641"/>
    <property type="match status" value="1"/>
</dbReference>
<feature type="domain" description="DUF5641" evidence="1">
    <location>
        <begin position="86"/>
        <end position="147"/>
    </location>
</feature>